<gene>
    <name evidence="1" type="ORF">Z517_08514</name>
</gene>
<dbReference type="Proteomes" id="UP000053029">
    <property type="component" value="Unassembled WGS sequence"/>
</dbReference>
<proteinExistence type="predicted"/>
<sequence>MTQESEVKYLVAVVLELTGRLDHAAISAGIYASIWDEEDSIITTELFVRCDSIPNPNPGQSGAIDNIVSVSGLYTVGLAAYTPSKCGAATVMENGAKFYGLSGI</sequence>
<name>A0A0D2DLX7_9EURO</name>
<dbReference type="SUPFAM" id="SSF51735">
    <property type="entry name" value="NAD(P)-binding Rossmann-fold domains"/>
    <property type="match status" value="1"/>
</dbReference>
<dbReference type="InterPro" id="IPR036291">
    <property type="entry name" value="NAD(P)-bd_dom_sf"/>
</dbReference>
<dbReference type="EMBL" id="KN846973">
    <property type="protein sequence ID" value="KIW78676.1"/>
    <property type="molecule type" value="Genomic_DNA"/>
</dbReference>
<evidence type="ECO:0000313" key="1">
    <source>
        <dbReference type="EMBL" id="KIW78676.1"/>
    </source>
</evidence>
<organism evidence="1 2">
    <name type="scientific">Fonsecaea pedrosoi CBS 271.37</name>
    <dbReference type="NCBI Taxonomy" id="1442368"/>
    <lineage>
        <taxon>Eukaryota</taxon>
        <taxon>Fungi</taxon>
        <taxon>Dikarya</taxon>
        <taxon>Ascomycota</taxon>
        <taxon>Pezizomycotina</taxon>
        <taxon>Eurotiomycetes</taxon>
        <taxon>Chaetothyriomycetidae</taxon>
        <taxon>Chaetothyriales</taxon>
        <taxon>Herpotrichiellaceae</taxon>
        <taxon>Fonsecaea</taxon>
    </lineage>
</organism>
<dbReference type="GeneID" id="25308004"/>
<protein>
    <submittedName>
        <fullName evidence="1">Uncharacterized protein</fullName>
    </submittedName>
</protein>
<dbReference type="RefSeq" id="XP_013282484.1">
    <property type="nucleotide sequence ID" value="XM_013427030.1"/>
</dbReference>
<reference evidence="1 2" key="1">
    <citation type="submission" date="2015-01" db="EMBL/GenBank/DDBJ databases">
        <title>The Genome Sequence of Fonsecaea pedrosoi CBS 271.37.</title>
        <authorList>
            <consortium name="The Broad Institute Genomics Platform"/>
            <person name="Cuomo C."/>
            <person name="de Hoog S."/>
            <person name="Gorbushina A."/>
            <person name="Stielow B."/>
            <person name="Teixiera M."/>
            <person name="Abouelleil A."/>
            <person name="Chapman S.B."/>
            <person name="Priest M."/>
            <person name="Young S.K."/>
            <person name="Wortman J."/>
            <person name="Nusbaum C."/>
            <person name="Birren B."/>
        </authorList>
    </citation>
    <scope>NUCLEOTIDE SEQUENCE [LARGE SCALE GENOMIC DNA]</scope>
    <source>
        <strain evidence="1 2">CBS 271.37</strain>
    </source>
</reference>
<dbReference type="VEuPathDB" id="FungiDB:Z517_08514"/>
<keyword evidence="2" id="KW-1185">Reference proteome</keyword>
<dbReference type="STRING" id="1442368.A0A0D2DLX7"/>
<dbReference type="AlphaFoldDB" id="A0A0D2DLX7"/>
<dbReference type="HOGENOM" id="CLU_2250218_0_0_1"/>
<accession>A0A0D2DLX7</accession>
<evidence type="ECO:0000313" key="2">
    <source>
        <dbReference type="Proteomes" id="UP000053029"/>
    </source>
</evidence>